<reference evidence="1" key="2">
    <citation type="journal article" date="2014" name="Genome Announc.">
        <title>Draft Genome Sequence of a Novel Lactobacillus salivarius Strain Isolated from Piglet.</title>
        <authorList>
            <person name="Mackenzie D.A."/>
            <person name="McLay K."/>
            <person name="Roos S."/>
            <person name="Walter J."/>
            <person name="Swarbreck D."/>
            <person name="Drou N."/>
            <person name="Crossman L.C."/>
            <person name="Juge N."/>
        </authorList>
    </citation>
    <scope>NUCLEOTIDE SEQUENCE [LARGE SCALE GENOMIC DNA]</scope>
    <source>
        <strain>cp400</strain>
    </source>
</reference>
<dbReference type="AlphaFoldDB" id="V6DNK9"/>
<accession>V6DNK9</accession>
<dbReference type="InterPro" id="IPR045920">
    <property type="entry name" value="DUF6339"/>
</dbReference>
<protein>
    <submittedName>
        <fullName evidence="1">Uncharacterized protein</fullName>
    </submittedName>
</protein>
<dbReference type="EMBL" id="CBVR010000022">
    <property type="protein sequence ID" value="CDK35598.1"/>
    <property type="molecule type" value="Genomic_DNA"/>
</dbReference>
<organism evidence="1">
    <name type="scientific">Ligilactobacillus salivarius cp400</name>
    <dbReference type="NCBI Taxonomy" id="1273133"/>
    <lineage>
        <taxon>Bacteria</taxon>
        <taxon>Bacillati</taxon>
        <taxon>Bacillota</taxon>
        <taxon>Bacilli</taxon>
        <taxon>Lactobacillales</taxon>
        <taxon>Lactobacillaceae</taxon>
        <taxon>Ligilactobacillus</taxon>
    </lineage>
</organism>
<proteinExistence type="predicted"/>
<gene>
    <name evidence="1" type="ORF">LSCP400_14091</name>
</gene>
<name>V6DNK9_9LACO</name>
<comment type="caution">
    <text evidence="1">The sequence shown here is derived from an EMBL/GenBank/DDBJ whole genome shotgun (WGS) entry which is preliminary data.</text>
</comment>
<reference evidence="1" key="1">
    <citation type="submission" date="2013-10" db="EMBL/GenBank/DDBJ databases">
        <authorList>
            <person name="Crossman L."/>
        </authorList>
    </citation>
    <scope>NUCLEOTIDE SEQUENCE</scope>
</reference>
<dbReference type="Pfam" id="PF19866">
    <property type="entry name" value="DUF6339"/>
    <property type="match status" value="1"/>
</dbReference>
<sequence>MKIKTCDEEFLEEVKRDFDTKYIDLYRNLDKKGIQELFNNDFVYDTSLEFDYQELSNTLPNSEIYIYNIKRFYEPLRSLTNVQATREELWFTMINTIYLDYLLDYLKTVVNYKDFDQKIKNAIFYNGSNIRAQLIQRISRYWWMGYRTYDEKNKQNPYWLMEFFFENDGSGKSIGFFSSKLTNNKEIALGIIEGIYLSRDKVINRKETYATVNKYFNAMGGVRILDIMTREEVKKETIEYINYIVENPELIPVKDRKRIIKKLAA</sequence>
<evidence type="ECO:0000313" key="1">
    <source>
        <dbReference type="EMBL" id="CDK35598.1"/>
    </source>
</evidence>